<evidence type="ECO:0000313" key="1">
    <source>
        <dbReference type="EMBL" id="KAK4243431.1"/>
    </source>
</evidence>
<accession>A0AAN7CKQ2</accession>
<organism evidence="1 2">
    <name type="scientific">Corynascus novoguineensis</name>
    <dbReference type="NCBI Taxonomy" id="1126955"/>
    <lineage>
        <taxon>Eukaryota</taxon>
        <taxon>Fungi</taxon>
        <taxon>Dikarya</taxon>
        <taxon>Ascomycota</taxon>
        <taxon>Pezizomycotina</taxon>
        <taxon>Sordariomycetes</taxon>
        <taxon>Sordariomycetidae</taxon>
        <taxon>Sordariales</taxon>
        <taxon>Chaetomiaceae</taxon>
        <taxon>Corynascus</taxon>
    </lineage>
</organism>
<reference evidence="1" key="1">
    <citation type="journal article" date="2023" name="Mol. Phylogenet. Evol.">
        <title>Genome-scale phylogeny and comparative genomics of the fungal order Sordariales.</title>
        <authorList>
            <person name="Hensen N."/>
            <person name="Bonometti L."/>
            <person name="Westerberg I."/>
            <person name="Brannstrom I.O."/>
            <person name="Guillou S."/>
            <person name="Cros-Aarteil S."/>
            <person name="Calhoun S."/>
            <person name="Haridas S."/>
            <person name="Kuo A."/>
            <person name="Mondo S."/>
            <person name="Pangilinan J."/>
            <person name="Riley R."/>
            <person name="LaButti K."/>
            <person name="Andreopoulos B."/>
            <person name="Lipzen A."/>
            <person name="Chen C."/>
            <person name="Yan M."/>
            <person name="Daum C."/>
            <person name="Ng V."/>
            <person name="Clum A."/>
            <person name="Steindorff A."/>
            <person name="Ohm R.A."/>
            <person name="Martin F."/>
            <person name="Silar P."/>
            <person name="Natvig D.O."/>
            <person name="Lalanne C."/>
            <person name="Gautier V."/>
            <person name="Ament-Velasquez S.L."/>
            <person name="Kruys A."/>
            <person name="Hutchinson M.I."/>
            <person name="Powell A.J."/>
            <person name="Barry K."/>
            <person name="Miller A.N."/>
            <person name="Grigoriev I.V."/>
            <person name="Debuchy R."/>
            <person name="Gladieux P."/>
            <person name="Hiltunen Thoren M."/>
            <person name="Johannesson H."/>
        </authorList>
    </citation>
    <scope>NUCLEOTIDE SEQUENCE</scope>
    <source>
        <strain evidence="1">CBS 359.72</strain>
    </source>
</reference>
<dbReference type="AlphaFoldDB" id="A0AAN7CKQ2"/>
<protein>
    <submittedName>
        <fullName evidence="1">Uncharacterized protein</fullName>
    </submittedName>
</protein>
<gene>
    <name evidence="1" type="ORF">C7999DRAFT_18213</name>
</gene>
<proteinExistence type="predicted"/>
<comment type="caution">
    <text evidence="1">The sequence shown here is derived from an EMBL/GenBank/DDBJ whole genome shotgun (WGS) entry which is preliminary data.</text>
</comment>
<sequence length="205" mass="22679">MGVPELEVCSQKHQILAVADESDGNGPVLFILYHWRPPSVRTIALEKLSPRLLSTIKNAVSLGTFFLEDDLEVSETFSELLAAQPENPEPTAQLFSALVSQLPAPNRGTRMQFFTFPVLGDSSDQVIGEGCFPVWKWVKPESMYPRKRGVWETKLHKALDDGEWNAGKDLILLVRGVSEHGLQAVERAGYTTASLESIISKSSNI</sequence>
<dbReference type="Proteomes" id="UP001303647">
    <property type="component" value="Unassembled WGS sequence"/>
</dbReference>
<dbReference type="EMBL" id="MU857818">
    <property type="protein sequence ID" value="KAK4243431.1"/>
    <property type="molecule type" value="Genomic_DNA"/>
</dbReference>
<evidence type="ECO:0000313" key="2">
    <source>
        <dbReference type="Proteomes" id="UP001303647"/>
    </source>
</evidence>
<name>A0AAN7CKQ2_9PEZI</name>
<keyword evidence="2" id="KW-1185">Reference proteome</keyword>
<reference evidence="1" key="2">
    <citation type="submission" date="2023-05" db="EMBL/GenBank/DDBJ databases">
        <authorList>
            <consortium name="Lawrence Berkeley National Laboratory"/>
            <person name="Steindorff A."/>
            <person name="Hensen N."/>
            <person name="Bonometti L."/>
            <person name="Westerberg I."/>
            <person name="Brannstrom I.O."/>
            <person name="Guillou S."/>
            <person name="Cros-Aarteil S."/>
            <person name="Calhoun S."/>
            <person name="Haridas S."/>
            <person name="Kuo A."/>
            <person name="Mondo S."/>
            <person name="Pangilinan J."/>
            <person name="Riley R."/>
            <person name="Labutti K."/>
            <person name="Andreopoulos B."/>
            <person name="Lipzen A."/>
            <person name="Chen C."/>
            <person name="Yanf M."/>
            <person name="Daum C."/>
            <person name="Ng V."/>
            <person name="Clum A."/>
            <person name="Ohm R."/>
            <person name="Martin F."/>
            <person name="Silar P."/>
            <person name="Natvig D."/>
            <person name="Lalanne C."/>
            <person name="Gautier V."/>
            <person name="Ament-Velasquez S.L."/>
            <person name="Kruys A."/>
            <person name="Hutchinson M.I."/>
            <person name="Powell A.J."/>
            <person name="Barry K."/>
            <person name="Miller A.N."/>
            <person name="Grigoriev I.V."/>
            <person name="Debuchy R."/>
            <person name="Gladieux P."/>
            <person name="Thoren M.H."/>
            <person name="Johannesson H."/>
        </authorList>
    </citation>
    <scope>NUCLEOTIDE SEQUENCE</scope>
    <source>
        <strain evidence="1">CBS 359.72</strain>
    </source>
</reference>